<keyword evidence="3" id="KW-1185">Reference proteome</keyword>
<dbReference type="OrthoDB" id="6846267at2759"/>
<dbReference type="Gene3D" id="3.40.50.1820">
    <property type="entry name" value="alpha/beta hydrolase"/>
    <property type="match status" value="1"/>
</dbReference>
<dbReference type="Proteomes" id="UP000240883">
    <property type="component" value="Unassembled WGS sequence"/>
</dbReference>
<dbReference type="Pfam" id="PF00135">
    <property type="entry name" value="COesterase"/>
    <property type="match status" value="1"/>
</dbReference>
<evidence type="ECO:0000313" key="2">
    <source>
        <dbReference type="EMBL" id="PSN62539.1"/>
    </source>
</evidence>
<proteinExistence type="predicted"/>
<dbReference type="STRING" id="1448308.A0A2T2NAW6"/>
<protein>
    <submittedName>
        <fullName evidence="2">Para-nitrobenzyl esterase</fullName>
    </submittedName>
</protein>
<dbReference type="EMBL" id="KZ678141">
    <property type="protein sequence ID" value="PSN62539.1"/>
    <property type="molecule type" value="Genomic_DNA"/>
</dbReference>
<dbReference type="SUPFAM" id="SSF53474">
    <property type="entry name" value="alpha/beta-Hydrolases"/>
    <property type="match status" value="1"/>
</dbReference>
<evidence type="ECO:0000313" key="3">
    <source>
        <dbReference type="Proteomes" id="UP000240883"/>
    </source>
</evidence>
<feature type="domain" description="Carboxylesterase type B" evidence="1">
    <location>
        <begin position="4"/>
        <end position="470"/>
    </location>
</feature>
<gene>
    <name evidence="2" type="ORF">BS50DRAFT_577444</name>
</gene>
<reference evidence="2 3" key="1">
    <citation type="journal article" date="2018" name="Front. Microbiol.">
        <title>Genome-Wide Analysis of Corynespora cassiicola Leaf Fall Disease Putative Effectors.</title>
        <authorList>
            <person name="Lopez D."/>
            <person name="Ribeiro S."/>
            <person name="Label P."/>
            <person name="Fumanal B."/>
            <person name="Venisse J.S."/>
            <person name="Kohler A."/>
            <person name="de Oliveira R.R."/>
            <person name="Labutti K."/>
            <person name="Lipzen A."/>
            <person name="Lail K."/>
            <person name="Bauer D."/>
            <person name="Ohm R.A."/>
            <person name="Barry K.W."/>
            <person name="Spatafora J."/>
            <person name="Grigoriev I.V."/>
            <person name="Martin F.M."/>
            <person name="Pujade-Renaud V."/>
        </authorList>
    </citation>
    <scope>NUCLEOTIDE SEQUENCE [LARGE SCALE GENOMIC DNA]</scope>
    <source>
        <strain evidence="2 3">Philippines</strain>
    </source>
</reference>
<dbReference type="AlphaFoldDB" id="A0A2T2NAW6"/>
<dbReference type="PANTHER" id="PTHR11559">
    <property type="entry name" value="CARBOXYLESTERASE"/>
    <property type="match status" value="1"/>
</dbReference>
<accession>A0A2T2NAW6</accession>
<evidence type="ECO:0000259" key="1">
    <source>
        <dbReference type="Pfam" id="PF00135"/>
    </source>
</evidence>
<dbReference type="InterPro" id="IPR050309">
    <property type="entry name" value="Type-B_Carboxylest/Lipase"/>
</dbReference>
<dbReference type="InterPro" id="IPR029058">
    <property type="entry name" value="AB_hydrolase_fold"/>
</dbReference>
<dbReference type="InterPro" id="IPR002018">
    <property type="entry name" value="CarbesteraseB"/>
</dbReference>
<organism evidence="2 3">
    <name type="scientific">Corynespora cassiicola Philippines</name>
    <dbReference type="NCBI Taxonomy" id="1448308"/>
    <lineage>
        <taxon>Eukaryota</taxon>
        <taxon>Fungi</taxon>
        <taxon>Dikarya</taxon>
        <taxon>Ascomycota</taxon>
        <taxon>Pezizomycotina</taxon>
        <taxon>Dothideomycetes</taxon>
        <taxon>Pleosporomycetidae</taxon>
        <taxon>Pleosporales</taxon>
        <taxon>Corynesporascaceae</taxon>
        <taxon>Corynespora</taxon>
    </lineage>
</organism>
<sequence>MTTTLKTSFATFKGKKQDGVIQYLGVKYASLSNQLSVPEMVTEYGNGIVDATAFGPRCVAKDACDIEQNMLIQKSIGIPTPPPMSGIDSLNLNITVPDIETKRQLPVLVFIHGGGFLMGSSHWPQYDPSRLVKLSVDTESPVIAININYRLRVLGNLTSEELRKAGYPGNNSLRDQKCALQWIKKHISDFGGDPDNVTAFGESAGAVSVLCQLLSQDPLFKRGISMAGTPIMLKPLPLPVTEMAYGMVLKALDLEDATPEERVQRLITVQPDELVAKIPLTIPLLPYLDGDVIPEQTTFEKLASVGMDSSTPGRQWCSDLMIGDCQHDGSVFFFMGLAERKSGIAIALSNSFRKNFADPSAAEAVLEAYSITTTTDDDTALKQIMNLVTDVAYYAPALAYAKSWPGKAYYYNFNELNPWDGALKGLSTHLLDAVFLFQNYNEHLTEEARQVAVTMARDFIKFANGLEPWKQFNKEAGGTKVYGPSETSIEKFTDGQGWGQGRRDTLFRLEREGKLNLDELSVAWDLFIAGQ</sequence>
<name>A0A2T2NAW6_CORCC</name>